<comment type="caution">
    <text evidence="1">The sequence shown here is derived from an EMBL/GenBank/DDBJ whole genome shotgun (WGS) entry which is preliminary data.</text>
</comment>
<accession>A0A2G5VM84</accession>
<keyword evidence="2" id="KW-1185">Reference proteome</keyword>
<evidence type="ECO:0000313" key="1">
    <source>
        <dbReference type="EMBL" id="PIC52787.1"/>
    </source>
</evidence>
<protein>
    <submittedName>
        <fullName evidence="1">Uncharacterized protein</fullName>
    </submittedName>
</protein>
<organism evidence="1 2">
    <name type="scientific">Caenorhabditis nigoni</name>
    <dbReference type="NCBI Taxonomy" id="1611254"/>
    <lineage>
        <taxon>Eukaryota</taxon>
        <taxon>Metazoa</taxon>
        <taxon>Ecdysozoa</taxon>
        <taxon>Nematoda</taxon>
        <taxon>Chromadorea</taxon>
        <taxon>Rhabditida</taxon>
        <taxon>Rhabditina</taxon>
        <taxon>Rhabditomorpha</taxon>
        <taxon>Rhabditoidea</taxon>
        <taxon>Rhabditidae</taxon>
        <taxon>Peloderinae</taxon>
        <taxon>Caenorhabditis</taxon>
    </lineage>
</organism>
<dbReference type="Proteomes" id="UP000230233">
    <property type="component" value="Chromosome I"/>
</dbReference>
<dbReference type="EMBL" id="PDUG01000001">
    <property type="protein sequence ID" value="PIC52787.1"/>
    <property type="molecule type" value="Genomic_DNA"/>
</dbReference>
<gene>
    <name evidence="1" type="primary">Cnig_chr_I.g2750</name>
    <name evidence="1" type="ORF">B9Z55_002750</name>
</gene>
<reference evidence="2" key="1">
    <citation type="submission" date="2017-10" db="EMBL/GenBank/DDBJ databases">
        <title>Rapid genome shrinkage in a self-fertile nematode reveals novel sperm competition proteins.</title>
        <authorList>
            <person name="Yin D."/>
            <person name="Schwarz E.M."/>
            <person name="Thomas C.G."/>
            <person name="Felde R.L."/>
            <person name="Korf I.F."/>
            <person name="Cutter A.D."/>
            <person name="Schartner C.M."/>
            <person name="Ralston E.J."/>
            <person name="Meyer B.J."/>
            <person name="Haag E.S."/>
        </authorList>
    </citation>
    <scope>NUCLEOTIDE SEQUENCE [LARGE SCALE GENOMIC DNA]</scope>
    <source>
        <strain evidence="2">JU1422</strain>
    </source>
</reference>
<dbReference type="AlphaFoldDB" id="A0A2G5VM84"/>
<proteinExistence type="predicted"/>
<name>A0A2G5VM84_9PELO</name>
<evidence type="ECO:0000313" key="2">
    <source>
        <dbReference type="Proteomes" id="UP000230233"/>
    </source>
</evidence>
<sequence>MKAPVITIEDCDVSAICEDAGFSLVVIDEDQKTTFGEHEATGFCNPLTQKWQISQDSGFKTFNRLNAVCIGQEKECNVCSMDGIVTERAEPYNLINYTQFQTFDISGECEYQMDVICRIASGWDCTVFDVMGAFGQKIRKITYVWANEDGYYAWSALGCEDNGQYTHSYVGLKPSSLWCNMQSCTPLPPQQIGKSKNY</sequence>